<dbReference type="AlphaFoldDB" id="A0AAV4SFJ6"/>
<keyword evidence="3" id="KW-1185">Reference proteome</keyword>
<feature type="region of interest" description="Disordered" evidence="1">
    <location>
        <begin position="1"/>
        <end position="22"/>
    </location>
</feature>
<name>A0AAV4SFJ6_CAEEX</name>
<dbReference type="Proteomes" id="UP001054945">
    <property type="component" value="Unassembled WGS sequence"/>
</dbReference>
<gene>
    <name evidence="2" type="ORF">CEXT_347681</name>
</gene>
<organism evidence="2 3">
    <name type="scientific">Caerostris extrusa</name>
    <name type="common">Bark spider</name>
    <name type="synonym">Caerostris bankana</name>
    <dbReference type="NCBI Taxonomy" id="172846"/>
    <lineage>
        <taxon>Eukaryota</taxon>
        <taxon>Metazoa</taxon>
        <taxon>Ecdysozoa</taxon>
        <taxon>Arthropoda</taxon>
        <taxon>Chelicerata</taxon>
        <taxon>Arachnida</taxon>
        <taxon>Araneae</taxon>
        <taxon>Araneomorphae</taxon>
        <taxon>Entelegynae</taxon>
        <taxon>Araneoidea</taxon>
        <taxon>Araneidae</taxon>
        <taxon>Caerostris</taxon>
    </lineage>
</organism>
<evidence type="ECO:0000313" key="2">
    <source>
        <dbReference type="EMBL" id="GIY32515.1"/>
    </source>
</evidence>
<evidence type="ECO:0000313" key="3">
    <source>
        <dbReference type="Proteomes" id="UP001054945"/>
    </source>
</evidence>
<accession>A0AAV4SFJ6</accession>
<proteinExistence type="predicted"/>
<comment type="caution">
    <text evidence="2">The sequence shown here is derived from an EMBL/GenBank/DDBJ whole genome shotgun (WGS) entry which is preliminary data.</text>
</comment>
<reference evidence="2 3" key="1">
    <citation type="submission" date="2021-06" db="EMBL/GenBank/DDBJ databases">
        <title>Caerostris extrusa draft genome.</title>
        <authorList>
            <person name="Kono N."/>
            <person name="Arakawa K."/>
        </authorList>
    </citation>
    <scope>NUCLEOTIDE SEQUENCE [LARGE SCALE GENOMIC DNA]</scope>
</reference>
<protein>
    <submittedName>
        <fullName evidence="2">Uncharacterized protein</fullName>
    </submittedName>
</protein>
<evidence type="ECO:0000256" key="1">
    <source>
        <dbReference type="SAM" id="MobiDB-lite"/>
    </source>
</evidence>
<sequence>MDTNPFLPASMYSDGKDQLLDDDQQRKGGARLENVITRRFFPSTKRTWCLVIDIHNSIPRNGTLELIGRRRMVGSCDAGAF</sequence>
<dbReference type="EMBL" id="BPLR01009521">
    <property type="protein sequence ID" value="GIY32515.1"/>
    <property type="molecule type" value="Genomic_DNA"/>
</dbReference>